<evidence type="ECO:0000313" key="1">
    <source>
        <dbReference type="EMBL" id="EPB80739.1"/>
    </source>
</evidence>
<dbReference type="AlphaFoldDB" id="A0A0D6M999"/>
<keyword evidence="2" id="KW-1185">Reference proteome</keyword>
<evidence type="ECO:0000313" key="2">
    <source>
        <dbReference type="Proteomes" id="UP000054495"/>
    </source>
</evidence>
<proteinExistence type="predicted"/>
<organism evidence="1 2">
    <name type="scientific">Ancylostoma ceylanicum</name>
    <dbReference type="NCBI Taxonomy" id="53326"/>
    <lineage>
        <taxon>Eukaryota</taxon>
        <taxon>Metazoa</taxon>
        <taxon>Ecdysozoa</taxon>
        <taxon>Nematoda</taxon>
        <taxon>Chromadorea</taxon>
        <taxon>Rhabditida</taxon>
        <taxon>Rhabditina</taxon>
        <taxon>Rhabditomorpha</taxon>
        <taxon>Strongyloidea</taxon>
        <taxon>Ancylostomatidae</taxon>
        <taxon>Ancylostomatinae</taxon>
        <taxon>Ancylostoma</taxon>
    </lineage>
</organism>
<reference evidence="1 2" key="1">
    <citation type="submission" date="2013-05" db="EMBL/GenBank/DDBJ databases">
        <title>Draft genome of the parasitic nematode Anyclostoma ceylanicum.</title>
        <authorList>
            <person name="Mitreva M."/>
        </authorList>
    </citation>
    <scope>NUCLEOTIDE SEQUENCE [LARGE SCALE GENOMIC DNA]</scope>
</reference>
<name>A0A0D6M999_9BILA</name>
<gene>
    <name evidence="1" type="ORF">ANCCEY_00145</name>
</gene>
<accession>A0A0D6M999</accession>
<dbReference type="EMBL" id="KE124776">
    <property type="protein sequence ID" value="EPB80739.1"/>
    <property type="molecule type" value="Genomic_DNA"/>
</dbReference>
<dbReference type="Proteomes" id="UP000054495">
    <property type="component" value="Unassembled WGS sequence"/>
</dbReference>
<protein>
    <submittedName>
        <fullName evidence="1">Uncharacterized protein</fullName>
    </submittedName>
</protein>
<sequence>MYASAPTASPYYYSHSYASPYSQPCYGYSPYPPPAYYPYPPNTVYVQSFHPLEVVLKHLRTRYRKMVPMYPDYGYGMPPSYTQSPYYASPYDDYYGYAYGPPPPMPYYHEPYYGYGGDRCVS</sequence>